<evidence type="ECO:0000256" key="4">
    <source>
        <dbReference type="ARBA" id="ARBA00022692"/>
    </source>
</evidence>
<evidence type="ECO:0000256" key="1">
    <source>
        <dbReference type="ARBA" id="ARBA00004167"/>
    </source>
</evidence>
<dbReference type="EMBL" id="CP032157">
    <property type="protein sequence ID" value="AXY77163.1"/>
    <property type="molecule type" value="Genomic_DNA"/>
</dbReference>
<keyword evidence="9" id="KW-0175">Coiled coil</keyword>
<keyword evidence="3" id="KW-1003">Cell membrane</keyword>
<evidence type="ECO:0000256" key="6">
    <source>
        <dbReference type="ARBA" id="ARBA00023136"/>
    </source>
</evidence>
<evidence type="ECO:0000313" key="14">
    <source>
        <dbReference type="Proteomes" id="UP000263900"/>
    </source>
</evidence>
<accession>A0A3B7MUU7</accession>
<evidence type="ECO:0000256" key="3">
    <source>
        <dbReference type="ARBA" id="ARBA00022475"/>
    </source>
</evidence>
<keyword evidence="6 11" id="KW-0472">Membrane</keyword>
<name>A0A3B7MUU7_9BACT</name>
<feature type="transmembrane region" description="Helical" evidence="11">
    <location>
        <begin position="101"/>
        <end position="121"/>
    </location>
</feature>
<evidence type="ECO:0000256" key="5">
    <source>
        <dbReference type="ARBA" id="ARBA00022989"/>
    </source>
</evidence>
<keyword evidence="14" id="KW-1185">Reference proteome</keyword>
<proteinExistence type="predicted"/>
<evidence type="ECO:0000256" key="10">
    <source>
        <dbReference type="SAM" id="MobiDB-lite"/>
    </source>
</evidence>
<dbReference type="Proteomes" id="UP000263900">
    <property type="component" value="Chromosome"/>
</dbReference>
<evidence type="ECO:0000256" key="9">
    <source>
        <dbReference type="SAM" id="Coils"/>
    </source>
</evidence>
<evidence type="ECO:0000256" key="8">
    <source>
        <dbReference type="ARBA" id="ARBA00030803"/>
    </source>
</evidence>
<gene>
    <name evidence="13" type="ORF">D3H65_25680</name>
</gene>
<evidence type="ECO:0000256" key="11">
    <source>
        <dbReference type="SAM" id="Phobius"/>
    </source>
</evidence>
<dbReference type="InterPro" id="IPR018764">
    <property type="entry name" value="RskA_C"/>
</dbReference>
<protein>
    <recommendedName>
        <fullName evidence="8">Regulator of SigK</fullName>
    </recommendedName>
    <alternativeName>
        <fullName evidence="7">Sigma-K anti-sigma factor RskA</fullName>
    </alternativeName>
</protein>
<evidence type="ECO:0000259" key="12">
    <source>
        <dbReference type="Pfam" id="PF10099"/>
    </source>
</evidence>
<organism evidence="13 14">
    <name type="scientific">Paraflavitalea soli</name>
    <dbReference type="NCBI Taxonomy" id="2315862"/>
    <lineage>
        <taxon>Bacteria</taxon>
        <taxon>Pseudomonadati</taxon>
        <taxon>Bacteroidota</taxon>
        <taxon>Chitinophagia</taxon>
        <taxon>Chitinophagales</taxon>
        <taxon>Chitinophagaceae</taxon>
        <taxon>Paraflavitalea</taxon>
    </lineage>
</organism>
<feature type="coiled-coil region" evidence="9">
    <location>
        <begin position="124"/>
        <end position="151"/>
    </location>
</feature>
<dbReference type="PANTHER" id="PTHR37461">
    <property type="entry name" value="ANTI-SIGMA-K FACTOR RSKA"/>
    <property type="match status" value="1"/>
</dbReference>
<sequence>MNIKDYISSGIVQSYVLDQADAAERAEFEMLSAQYPELVAERKAFEEALEKFALQNAVVPPRQVKDGFLEAIQNPSINQSKVITMEQHSNAPVRKNGGLRFMAAASVVLLLACAWFAYRFYNQANELKTSNLDLQTRLDSAENTLNKIVDEQKLIKDPNITVVNMVGSTAAPQSSANVFWDTASASVFLMVKNMPKLPNDQQYQLWALIEGKPKSLGVFDSLQNNVVLKMDNTKKADAFAITIEKKGGNPSPTLEKMQSSGRTKAPL</sequence>
<evidence type="ECO:0000256" key="2">
    <source>
        <dbReference type="ARBA" id="ARBA00004236"/>
    </source>
</evidence>
<dbReference type="PANTHER" id="PTHR37461:SF1">
    <property type="entry name" value="ANTI-SIGMA-K FACTOR RSKA"/>
    <property type="match status" value="1"/>
</dbReference>
<dbReference type="GO" id="GO:0016989">
    <property type="term" value="F:sigma factor antagonist activity"/>
    <property type="evidence" value="ECO:0007669"/>
    <property type="project" value="TreeGrafter"/>
</dbReference>
<dbReference type="AlphaFoldDB" id="A0A3B7MUU7"/>
<keyword evidence="5 11" id="KW-1133">Transmembrane helix</keyword>
<feature type="region of interest" description="Disordered" evidence="10">
    <location>
        <begin position="247"/>
        <end position="267"/>
    </location>
</feature>
<dbReference type="Pfam" id="PF10099">
    <property type="entry name" value="RskA_C"/>
    <property type="match status" value="1"/>
</dbReference>
<reference evidence="13 14" key="1">
    <citation type="submission" date="2018-09" db="EMBL/GenBank/DDBJ databases">
        <title>Genome sequencing of strain 6GH32-13.</title>
        <authorList>
            <person name="Weon H.-Y."/>
            <person name="Heo J."/>
            <person name="Kwon S.-W."/>
        </authorList>
    </citation>
    <scope>NUCLEOTIDE SEQUENCE [LARGE SCALE GENOMIC DNA]</scope>
    <source>
        <strain evidence="13 14">5GH32-13</strain>
    </source>
</reference>
<feature type="compositionally biased region" description="Polar residues" evidence="10">
    <location>
        <begin position="250"/>
        <end position="267"/>
    </location>
</feature>
<dbReference type="KEGG" id="pseg:D3H65_25680"/>
<keyword evidence="4 11" id="KW-0812">Transmembrane</keyword>
<evidence type="ECO:0000313" key="13">
    <source>
        <dbReference type="EMBL" id="AXY77163.1"/>
    </source>
</evidence>
<dbReference type="OrthoDB" id="1420916at2"/>
<evidence type="ECO:0000256" key="7">
    <source>
        <dbReference type="ARBA" id="ARBA00029829"/>
    </source>
</evidence>
<dbReference type="InterPro" id="IPR051474">
    <property type="entry name" value="Anti-sigma-K/W_factor"/>
</dbReference>
<comment type="subcellular location">
    <subcellularLocation>
        <location evidence="2">Cell membrane</location>
    </subcellularLocation>
    <subcellularLocation>
        <location evidence="1">Membrane</location>
        <topology evidence="1">Single-pass membrane protein</topology>
    </subcellularLocation>
</comment>
<dbReference type="RefSeq" id="WP_119053039.1">
    <property type="nucleotide sequence ID" value="NZ_CP032157.1"/>
</dbReference>
<dbReference type="Gene3D" id="1.10.10.1320">
    <property type="entry name" value="Anti-sigma factor, zinc-finger domain"/>
    <property type="match status" value="1"/>
</dbReference>
<dbReference type="GO" id="GO:0005886">
    <property type="term" value="C:plasma membrane"/>
    <property type="evidence" value="ECO:0007669"/>
    <property type="project" value="UniProtKB-SubCell"/>
</dbReference>
<dbReference type="InterPro" id="IPR041916">
    <property type="entry name" value="Anti_sigma_zinc_sf"/>
</dbReference>
<dbReference type="GO" id="GO:0006417">
    <property type="term" value="P:regulation of translation"/>
    <property type="evidence" value="ECO:0007669"/>
    <property type="project" value="TreeGrafter"/>
</dbReference>
<feature type="domain" description="Anti-sigma K factor RskA C-terminal" evidence="12">
    <location>
        <begin position="103"/>
        <end position="253"/>
    </location>
</feature>